<dbReference type="GO" id="GO:0016491">
    <property type="term" value="F:oxidoreductase activity"/>
    <property type="evidence" value="ECO:0007669"/>
    <property type="project" value="UniProtKB-KW"/>
</dbReference>
<dbReference type="Proteomes" id="UP000626220">
    <property type="component" value="Unassembled WGS sequence"/>
</dbReference>
<organism evidence="8 9">
    <name type="scientific">Seohaeicola zhoushanensis</name>
    <dbReference type="NCBI Taxonomy" id="1569283"/>
    <lineage>
        <taxon>Bacteria</taxon>
        <taxon>Pseudomonadati</taxon>
        <taxon>Pseudomonadota</taxon>
        <taxon>Alphaproteobacteria</taxon>
        <taxon>Rhodobacterales</taxon>
        <taxon>Roseobacteraceae</taxon>
        <taxon>Seohaeicola</taxon>
    </lineage>
</organism>
<dbReference type="PRINTS" id="PR00090">
    <property type="entry name" value="RNGDIOXGNASE"/>
</dbReference>
<evidence type="ECO:0000256" key="2">
    <source>
        <dbReference type="ARBA" id="ARBA00022714"/>
    </source>
</evidence>
<gene>
    <name evidence="8" type="ORF">GCM10017056_26570</name>
</gene>
<dbReference type="PROSITE" id="PS51296">
    <property type="entry name" value="RIESKE"/>
    <property type="match status" value="1"/>
</dbReference>
<dbReference type="Gene3D" id="2.102.10.10">
    <property type="entry name" value="Rieske [2Fe-2S] iron-sulphur domain"/>
    <property type="match status" value="1"/>
</dbReference>
<dbReference type="InterPro" id="IPR001663">
    <property type="entry name" value="Rng_hydr_dOase-A"/>
</dbReference>
<dbReference type="RefSeq" id="WP_189680568.1">
    <property type="nucleotide sequence ID" value="NZ_BNCJ01000006.1"/>
</dbReference>
<proteinExistence type="predicted"/>
<accession>A0A8J3GYQ0</accession>
<comment type="cofactor">
    <cofactor evidence="1">
        <name>Fe cation</name>
        <dbReference type="ChEBI" id="CHEBI:24875"/>
    </cofactor>
</comment>
<protein>
    <submittedName>
        <fullName evidence="8">(2Fe-2S)-binding protein</fullName>
    </submittedName>
</protein>
<keyword evidence="5" id="KW-0408">Iron</keyword>
<evidence type="ECO:0000256" key="6">
    <source>
        <dbReference type="ARBA" id="ARBA00023014"/>
    </source>
</evidence>
<keyword evidence="6" id="KW-0411">Iron-sulfur</keyword>
<dbReference type="InterPro" id="IPR017941">
    <property type="entry name" value="Rieske_2Fe-2S"/>
</dbReference>
<dbReference type="InterPro" id="IPR015879">
    <property type="entry name" value="Ring_hydroxy_dOase_asu_C_dom"/>
</dbReference>
<evidence type="ECO:0000256" key="1">
    <source>
        <dbReference type="ARBA" id="ARBA00001962"/>
    </source>
</evidence>
<evidence type="ECO:0000256" key="5">
    <source>
        <dbReference type="ARBA" id="ARBA00023004"/>
    </source>
</evidence>
<keyword evidence="4" id="KW-0560">Oxidoreductase</keyword>
<keyword evidence="2" id="KW-0001">2Fe-2S</keyword>
<dbReference type="CDD" id="cd03469">
    <property type="entry name" value="Rieske_RO_Alpha_N"/>
    <property type="match status" value="1"/>
</dbReference>
<dbReference type="SUPFAM" id="SSF50022">
    <property type="entry name" value="ISP domain"/>
    <property type="match status" value="1"/>
</dbReference>
<dbReference type="PANTHER" id="PTHR43756:SF5">
    <property type="entry name" value="CHOLINE MONOOXYGENASE, CHLOROPLASTIC"/>
    <property type="match status" value="1"/>
</dbReference>
<evidence type="ECO:0000256" key="3">
    <source>
        <dbReference type="ARBA" id="ARBA00022723"/>
    </source>
</evidence>
<dbReference type="Gene3D" id="3.90.380.10">
    <property type="entry name" value="Naphthalene 1,2-dioxygenase Alpha Subunit, Chain A, domain 1"/>
    <property type="match status" value="1"/>
</dbReference>
<sequence>MNAQPPAASPLLTNCPEGLPVEAYLDPGWFAREQASIWRRHWVLVGHKSAFAEGRLELRRVGGVEVIVLRDPDGALRAFHNTCRHRGAALCTETRADFNGRLIRCPYHAWAYDISGRLVSTGFGTPTADFDKAAHGLFPVALTEWNGLVFLSLADDPPPFAPDLGLTALDNWPMDRLVIGHRAEKELACNWKIFWENYNECLHCPGIHPELVDLVPVYREGVMSEPERRDWQGGPAGPALKPGARSWTLDGAPCGAEFEGLSAEQRAAGHTFVTIYPSCFVVAHVDYVRVVTLTALAPERTRLSAEWLFLPETLAAPGFDLENVTGFAERVIAQDGEACELNQRGLHSPKFRAGRLMPQEFDIHRFHAWVLEALGERR</sequence>
<dbReference type="AlphaFoldDB" id="A0A8J3GYQ0"/>
<name>A0A8J3GYQ0_9RHOB</name>
<evidence type="ECO:0000313" key="8">
    <source>
        <dbReference type="EMBL" id="GHF53638.1"/>
    </source>
</evidence>
<dbReference type="GO" id="GO:0005506">
    <property type="term" value="F:iron ion binding"/>
    <property type="evidence" value="ECO:0007669"/>
    <property type="project" value="InterPro"/>
</dbReference>
<evidence type="ECO:0000313" key="9">
    <source>
        <dbReference type="Proteomes" id="UP000626220"/>
    </source>
</evidence>
<dbReference type="Pfam" id="PF00848">
    <property type="entry name" value="Ring_hydroxyl_A"/>
    <property type="match status" value="1"/>
</dbReference>
<reference evidence="8" key="2">
    <citation type="submission" date="2020-09" db="EMBL/GenBank/DDBJ databases">
        <authorList>
            <person name="Sun Q."/>
            <person name="Kim S."/>
        </authorList>
    </citation>
    <scope>NUCLEOTIDE SEQUENCE</scope>
    <source>
        <strain evidence="8">KCTC 42650</strain>
    </source>
</reference>
<keyword evidence="9" id="KW-1185">Reference proteome</keyword>
<feature type="domain" description="Rieske" evidence="7">
    <location>
        <begin position="43"/>
        <end position="151"/>
    </location>
</feature>
<evidence type="ECO:0000259" key="7">
    <source>
        <dbReference type="PROSITE" id="PS51296"/>
    </source>
</evidence>
<reference evidence="8" key="1">
    <citation type="journal article" date="2014" name="Int. J. Syst. Evol. Microbiol.">
        <title>Complete genome sequence of Corynebacterium casei LMG S-19264T (=DSM 44701T), isolated from a smear-ripened cheese.</title>
        <authorList>
            <consortium name="US DOE Joint Genome Institute (JGI-PGF)"/>
            <person name="Walter F."/>
            <person name="Albersmeier A."/>
            <person name="Kalinowski J."/>
            <person name="Ruckert C."/>
        </authorList>
    </citation>
    <scope>NUCLEOTIDE SEQUENCE</scope>
    <source>
        <strain evidence="8">KCTC 42650</strain>
    </source>
</reference>
<evidence type="ECO:0000256" key="4">
    <source>
        <dbReference type="ARBA" id="ARBA00023002"/>
    </source>
</evidence>
<comment type="caution">
    <text evidence="8">The sequence shown here is derived from an EMBL/GenBank/DDBJ whole genome shotgun (WGS) entry which is preliminary data.</text>
</comment>
<dbReference type="Pfam" id="PF00355">
    <property type="entry name" value="Rieske"/>
    <property type="match status" value="1"/>
</dbReference>
<dbReference type="SUPFAM" id="SSF55961">
    <property type="entry name" value="Bet v1-like"/>
    <property type="match status" value="1"/>
</dbReference>
<keyword evidence="3" id="KW-0479">Metal-binding</keyword>
<dbReference type="GO" id="GO:0051537">
    <property type="term" value="F:2 iron, 2 sulfur cluster binding"/>
    <property type="evidence" value="ECO:0007669"/>
    <property type="project" value="UniProtKB-KW"/>
</dbReference>
<dbReference type="EMBL" id="BNCJ01000006">
    <property type="protein sequence ID" value="GHF53638.1"/>
    <property type="molecule type" value="Genomic_DNA"/>
</dbReference>
<dbReference type="InterPro" id="IPR036922">
    <property type="entry name" value="Rieske_2Fe-2S_sf"/>
</dbReference>
<dbReference type="PANTHER" id="PTHR43756">
    <property type="entry name" value="CHOLINE MONOOXYGENASE, CHLOROPLASTIC"/>
    <property type="match status" value="1"/>
</dbReference>